<keyword evidence="1" id="KW-0732">Signal</keyword>
<accession>A0A1I8FUB3</accession>
<feature type="signal peptide" evidence="1">
    <location>
        <begin position="1"/>
        <end position="19"/>
    </location>
</feature>
<dbReference type="WBParaSite" id="maker-unitig_9075-snap-gene-0.2-mRNA-1">
    <property type="protein sequence ID" value="maker-unitig_9075-snap-gene-0.2-mRNA-1"/>
    <property type="gene ID" value="maker-unitig_9075-snap-gene-0.2"/>
</dbReference>
<sequence>MHRLSILLLAAGLLATGLACCASACGQGWAALREETAPSCV</sequence>
<dbReference type="PROSITE" id="PS51257">
    <property type="entry name" value="PROKAR_LIPOPROTEIN"/>
    <property type="match status" value="1"/>
</dbReference>
<dbReference type="Proteomes" id="UP000095280">
    <property type="component" value="Unplaced"/>
</dbReference>
<organism evidence="2 3">
    <name type="scientific">Macrostomum lignano</name>
    <dbReference type="NCBI Taxonomy" id="282301"/>
    <lineage>
        <taxon>Eukaryota</taxon>
        <taxon>Metazoa</taxon>
        <taxon>Spiralia</taxon>
        <taxon>Lophotrochozoa</taxon>
        <taxon>Platyhelminthes</taxon>
        <taxon>Rhabditophora</taxon>
        <taxon>Macrostomorpha</taxon>
        <taxon>Macrostomida</taxon>
        <taxon>Macrostomidae</taxon>
        <taxon>Macrostomum</taxon>
    </lineage>
</organism>
<protein>
    <submittedName>
        <fullName evidence="3">Lipoprotein</fullName>
    </submittedName>
</protein>
<evidence type="ECO:0000256" key="1">
    <source>
        <dbReference type="SAM" id="SignalP"/>
    </source>
</evidence>
<feature type="chain" id="PRO_5009318869" evidence="1">
    <location>
        <begin position="20"/>
        <end position="41"/>
    </location>
</feature>
<name>A0A1I8FUB3_9PLAT</name>
<evidence type="ECO:0000313" key="2">
    <source>
        <dbReference type="Proteomes" id="UP000095280"/>
    </source>
</evidence>
<reference evidence="3" key="1">
    <citation type="submission" date="2016-11" db="UniProtKB">
        <authorList>
            <consortium name="WormBaseParasite"/>
        </authorList>
    </citation>
    <scope>IDENTIFICATION</scope>
</reference>
<evidence type="ECO:0000313" key="3">
    <source>
        <dbReference type="WBParaSite" id="maker-unitig_9075-snap-gene-0.2-mRNA-1"/>
    </source>
</evidence>
<dbReference type="AlphaFoldDB" id="A0A1I8FUB3"/>
<keyword evidence="2" id="KW-1185">Reference proteome</keyword>
<proteinExistence type="predicted"/>